<evidence type="ECO:0000256" key="3">
    <source>
        <dbReference type="SAM" id="Phobius"/>
    </source>
</evidence>
<feature type="compositionally biased region" description="Low complexity" evidence="2">
    <location>
        <begin position="54"/>
        <end position="82"/>
    </location>
</feature>
<dbReference type="NCBIfam" id="TIGR00350">
    <property type="entry name" value="lytR_cpsA_psr"/>
    <property type="match status" value="1"/>
</dbReference>
<feature type="compositionally biased region" description="Low complexity" evidence="2">
    <location>
        <begin position="93"/>
        <end position="109"/>
    </location>
</feature>
<name>A0A1M4RVM0_9ACTO</name>
<reference evidence="6" key="1">
    <citation type="submission" date="2016-09" db="EMBL/GenBank/DDBJ databases">
        <authorList>
            <person name="Strepis N."/>
        </authorList>
    </citation>
    <scope>NUCLEOTIDE SEQUENCE [LARGE SCALE GENOMIC DNA]</scope>
</reference>
<dbReference type="Proteomes" id="UP000184291">
    <property type="component" value="Unassembled WGS sequence"/>
</dbReference>
<keyword evidence="3" id="KW-0472">Membrane</keyword>
<proteinExistence type="inferred from homology"/>
<sequence>MSSTDDGDLPPSFTPGNGKPSRRTSNPARPARPSGQQARRPATTPASFEPRPNGRSADGDAAAHSGAAPRRPLPRRASTSSSGGAPVRASETGRSGAAPRSRARAGSSAVPLSSTSSRSARAPEGTRVLPAGAAPSERSRNVPRPPAAARPGTLAPTSALNDHTQPEPPSPPTRKRRHHPLRWVAAVLVLLLALVGARVAWLAHDVNSKLQRVEALSGADDTPGETWLIVGSDSRADGAVVDNTEGARSDSIMLLHKAPGGQASLTSLPRDTFVEIPGYGGNKINAAYSYGGPTLLVATVEQLTGLTVDHYVEVSMGGVSSMVDAVGGINVCLDYDVNDADSGLVWDTSQGECQDVDGEKALAYSRMRKSDPTGDIGRGLRQRAVISAVVSKAVSTSTLTSFSQQDTLVNAGTQALVVDQDASMVDLGQMLLAFRSASNAGLTGAPPIASLDYEPGGIGAAVLLEDTTAPGFFGKLREGTLQTSDFNQS</sequence>
<evidence type="ECO:0000259" key="4">
    <source>
        <dbReference type="Pfam" id="PF03816"/>
    </source>
</evidence>
<dbReference type="STRING" id="1892869.ACGLYG10_0226"/>
<evidence type="ECO:0000313" key="5">
    <source>
        <dbReference type="EMBL" id="SHE24028.1"/>
    </source>
</evidence>
<gene>
    <name evidence="5" type="ORF">ACGLYG10_0226</name>
</gene>
<evidence type="ECO:0000256" key="1">
    <source>
        <dbReference type="ARBA" id="ARBA00006068"/>
    </source>
</evidence>
<keyword evidence="6" id="KW-1185">Reference proteome</keyword>
<accession>A0A1M4RVM0</accession>
<organism evidence="5 6">
    <name type="scientific">Actinomyces glycerinitolerans</name>
    <dbReference type="NCBI Taxonomy" id="1892869"/>
    <lineage>
        <taxon>Bacteria</taxon>
        <taxon>Bacillati</taxon>
        <taxon>Actinomycetota</taxon>
        <taxon>Actinomycetes</taxon>
        <taxon>Actinomycetales</taxon>
        <taxon>Actinomycetaceae</taxon>
        <taxon>Actinomyces</taxon>
    </lineage>
</organism>
<keyword evidence="3" id="KW-0812">Transmembrane</keyword>
<dbReference type="RefSeq" id="WP_244542523.1">
    <property type="nucleotide sequence ID" value="NZ_FQTT01000001.1"/>
</dbReference>
<feature type="domain" description="Cell envelope-related transcriptional attenuator" evidence="4">
    <location>
        <begin position="248"/>
        <end position="393"/>
    </location>
</feature>
<protein>
    <recommendedName>
        <fullName evidence="4">Cell envelope-related transcriptional attenuator domain-containing protein</fullName>
    </recommendedName>
</protein>
<keyword evidence="3" id="KW-1133">Transmembrane helix</keyword>
<dbReference type="InterPro" id="IPR004474">
    <property type="entry name" value="LytR_CpsA_psr"/>
</dbReference>
<dbReference type="Gene3D" id="3.40.630.190">
    <property type="entry name" value="LCP protein"/>
    <property type="match status" value="1"/>
</dbReference>
<evidence type="ECO:0000313" key="6">
    <source>
        <dbReference type="Proteomes" id="UP000184291"/>
    </source>
</evidence>
<feature type="region of interest" description="Disordered" evidence="2">
    <location>
        <begin position="1"/>
        <end position="177"/>
    </location>
</feature>
<dbReference type="PANTHER" id="PTHR33392:SF6">
    <property type="entry name" value="POLYISOPRENYL-TEICHOIC ACID--PEPTIDOGLYCAN TEICHOIC ACID TRANSFERASE TAGU"/>
    <property type="match status" value="1"/>
</dbReference>
<evidence type="ECO:0000256" key="2">
    <source>
        <dbReference type="SAM" id="MobiDB-lite"/>
    </source>
</evidence>
<dbReference type="EMBL" id="FQTT01000001">
    <property type="protein sequence ID" value="SHE24028.1"/>
    <property type="molecule type" value="Genomic_DNA"/>
</dbReference>
<dbReference type="InterPro" id="IPR050922">
    <property type="entry name" value="LytR/CpsA/Psr_CW_biosynth"/>
</dbReference>
<dbReference type="PANTHER" id="PTHR33392">
    <property type="entry name" value="POLYISOPRENYL-TEICHOIC ACID--PEPTIDOGLYCAN TEICHOIC ACID TRANSFERASE TAGU"/>
    <property type="match status" value="1"/>
</dbReference>
<feature type="compositionally biased region" description="Polar residues" evidence="2">
    <location>
        <begin position="110"/>
        <end position="119"/>
    </location>
</feature>
<comment type="similarity">
    <text evidence="1">Belongs to the LytR/CpsA/Psr (LCP) family.</text>
</comment>
<dbReference type="Pfam" id="PF03816">
    <property type="entry name" value="LytR_cpsA_psr"/>
    <property type="match status" value="1"/>
</dbReference>
<feature type="transmembrane region" description="Helical" evidence="3">
    <location>
        <begin position="183"/>
        <end position="203"/>
    </location>
</feature>
<dbReference type="AlphaFoldDB" id="A0A1M4RVM0"/>